<dbReference type="Pfam" id="PF04542">
    <property type="entry name" value="Sigma70_r2"/>
    <property type="match status" value="1"/>
</dbReference>
<dbReference type="InterPro" id="IPR039425">
    <property type="entry name" value="RNA_pol_sigma-70-like"/>
</dbReference>
<dbReference type="NCBIfam" id="TIGR02937">
    <property type="entry name" value="sigma70-ECF"/>
    <property type="match status" value="1"/>
</dbReference>
<dbReference type="InterPro" id="IPR013249">
    <property type="entry name" value="RNA_pol_sigma70_r4_t2"/>
</dbReference>
<reference evidence="9 10" key="1">
    <citation type="journal article" date="2015" name="Genome Announc.">
        <title>Expanding the biotechnology potential of lactobacilli through comparative genomics of 213 strains and associated genera.</title>
        <authorList>
            <person name="Sun Z."/>
            <person name="Harris H.M."/>
            <person name="McCann A."/>
            <person name="Guo C."/>
            <person name="Argimon S."/>
            <person name="Zhang W."/>
            <person name="Yang X."/>
            <person name="Jeffery I.B."/>
            <person name="Cooney J.C."/>
            <person name="Kagawa T.F."/>
            <person name="Liu W."/>
            <person name="Song Y."/>
            <person name="Salvetti E."/>
            <person name="Wrobel A."/>
            <person name="Rasinkangas P."/>
            <person name="Parkhill J."/>
            <person name="Rea M.C."/>
            <person name="O'Sullivan O."/>
            <person name="Ritari J."/>
            <person name="Douillard F.P."/>
            <person name="Paul Ross R."/>
            <person name="Yang R."/>
            <person name="Briner A.E."/>
            <person name="Felis G.E."/>
            <person name="de Vos W.M."/>
            <person name="Barrangou R."/>
            <person name="Klaenhammer T.R."/>
            <person name="Caufield P.W."/>
            <person name="Cui Y."/>
            <person name="Zhang H."/>
            <person name="O'Toole P.W."/>
        </authorList>
    </citation>
    <scope>NUCLEOTIDE SEQUENCE [LARGE SCALE GENOMIC DNA]</scope>
    <source>
        <strain evidence="9 10">DSM 19394</strain>
    </source>
</reference>
<keyword evidence="4 6" id="KW-0238">DNA-binding</keyword>
<dbReference type="Gene3D" id="1.10.10.10">
    <property type="entry name" value="Winged helix-like DNA-binding domain superfamily/Winged helix DNA-binding domain"/>
    <property type="match status" value="1"/>
</dbReference>
<evidence type="ECO:0000256" key="4">
    <source>
        <dbReference type="ARBA" id="ARBA00023125"/>
    </source>
</evidence>
<dbReference type="SUPFAM" id="SSF88659">
    <property type="entry name" value="Sigma3 and sigma4 domains of RNA polymerase sigma factors"/>
    <property type="match status" value="1"/>
</dbReference>
<dbReference type="EMBL" id="AZDV01000006">
    <property type="protein sequence ID" value="KRK95687.1"/>
    <property type="molecule type" value="Genomic_DNA"/>
</dbReference>
<evidence type="ECO:0000256" key="3">
    <source>
        <dbReference type="ARBA" id="ARBA00023082"/>
    </source>
</evidence>
<keyword evidence="3 6" id="KW-0731">Sigma factor</keyword>
<evidence type="ECO:0000259" key="8">
    <source>
        <dbReference type="Pfam" id="PF08281"/>
    </source>
</evidence>
<dbReference type="InterPro" id="IPR013325">
    <property type="entry name" value="RNA_pol_sigma_r2"/>
</dbReference>
<dbReference type="Proteomes" id="UP000051955">
    <property type="component" value="Unassembled WGS sequence"/>
</dbReference>
<comment type="caution">
    <text evidence="9">The sequence shown here is derived from an EMBL/GenBank/DDBJ whole genome shotgun (WGS) entry which is preliminary data.</text>
</comment>
<evidence type="ECO:0000256" key="1">
    <source>
        <dbReference type="ARBA" id="ARBA00010641"/>
    </source>
</evidence>
<keyword evidence="10" id="KW-1185">Reference proteome</keyword>
<dbReference type="InterPro" id="IPR036388">
    <property type="entry name" value="WH-like_DNA-bd_sf"/>
</dbReference>
<proteinExistence type="inferred from homology"/>
<gene>
    <name evidence="9" type="ORF">FD25_GL000102</name>
</gene>
<protein>
    <recommendedName>
        <fullName evidence="6">RNA polymerase sigma factor</fullName>
    </recommendedName>
</protein>
<accession>A0A0R1LVN9</accession>
<dbReference type="PROSITE" id="PS01063">
    <property type="entry name" value="SIGMA70_ECF"/>
    <property type="match status" value="1"/>
</dbReference>
<dbReference type="InterPro" id="IPR007627">
    <property type="entry name" value="RNA_pol_sigma70_r2"/>
</dbReference>
<dbReference type="PANTHER" id="PTHR43133:SF52">
    <property type="entry name" value="ECF RNA POLYMERASE SIGMA FACTOR SIGL"/>
    <property type="match status" value="1"/>
</dbReference>
<name>A0A0R1LVN9_9LACO</name>
<evidence type="ECO:0000256" key="5">
    <source>
        <dbReference type="ARBA" id="ARBA00023163"/>
    </source>
</evidence>
<dbReference type="PANTHER" id="PTHR43133">
    <property type="entry name" value="RNA POLYMERASE ECF-TYPE SIGMA FACTO"/>
    <property type="match status" value="1"/>
</dbReference>
<dbReference type="Gene3D" id="1.10.1740.10">
    <property type="match status" value="1"/>
</dbReference>
<keyword evidence="5 6" id="KW-0804">Transcription</keyword>
<keyword evidence="2 6" id="KW-0805">Transcription regulation</keyword>
<dbReference type="Pfam" id="PF08281">
    <property type="entry name" value="Sigma70_r4_2"/>
    <property type="match status" value="1"/>
</dbReference>
<dbReference type="InterPro" id="IPR000838">
    <property type="entry name" value="RNA_pol_sigma70_ECF_CS"/>
</dbReference>
<dbReference type="AlphaFoldDB" id="A0A0R1LVN9"/>
<dbReference type="PATRIC" id="fig|1423715.3.peg.105"/>
<evidence type="ECO:0000256" key="2">
    <source>
        <dbReference type="ARBA" id="ARBA00023015"/>
    </source>
</evidence>
<dbReference type="GO" id="GO:0006950">
    <property type="term" value="P:response to stress"/>
    <property type="evidence" value="ECO:0007669"/>
    <property type="project" value="UniProtKB-ARBA"/>
</dbReference>
<evidence type="ECO:0000259" key="7">
    <source>
        <dbReference type="Pfam" id="PF04542"/>
    </source>
</evidence>
<dbReference type="InterPro" id="IPR014284">
    <property type="entry name" value="RNA_pol_sigma-70_dom"/>
</dbReference>
<dbReference type="SUPFAM" id="SSF88946">
    <property type="entry name" value="Sigma2 domain of RNA polymerase sigma factors"/>
    <property type="match status" value="1"/>
</dbReference>
<evidence type="ECO:0000313" key="9">
    <source>
        <dbReference type="EMBL" id="KRK95687.1"/>
    </source>
</evidence>
<dbReference type="GO" id="GO:0006352">
    <property type="term" value="P:DNA-templated transcription initiation"/>
    <property type="evidence" value="ECO:0007669"/>
    <property type="project" value="InterPro"/>
</dbReference>
<evidence type="ECO:0000313" key="10">
    <source>
        <dbReference type="Proteomes" id="UP000051955"/>
    </source>
</evidence>
<dbReference type="STRING" id="1423715.FD25_GL000102"/>
<organism evidence="9 10">
    <name type="scientific">Levilactobacillus acidifarinae DSM 19394 = JCM 15949</name>
    <dbReference type="NCBI Taxonomy" id="1423715"/>
    <lineage>
        <taxon>Bacteria</taxon>
        <taxon>Bacillati</taxon>
        <taxon>Bacillota</taxon>
        <taxon>Bacilli</taxon>
        <taxon>Lactobacillales</taxon>
        <taxon>Lactobacillaceae</taxon>
        <taxon>Levilactobacillus</taxon>
    </lineage>
</organism>
<dbReference type="GO" id="GO:0003677">
    <property type="term" value="F:DNA binding"/>
    <property type="evidence" value="ECO:0007669"/>
    <property type="project" value="UniProtKB-KW"/>
</dbReference>
<dbReference type="InterPro" id="IPR013324">
    <property type="entry name" value="RNA_pol_sigma_r3/r4-like"/>
</dbReference>
<sequence length="145" mass="17490">MELRGYLIKRGASLEVAEDIVQDTFMKVLEMELVLPPEKLRPYLYRIVWSTYIDWCRRENRWEQLVNEALGPNLETTSFPTSPFLIELTGSLRRLRPHEQQLLVYRYHQRWSMRRIARVLGTSPAAVKMRLQRLQRKLRKYLEED</sequence>
<dbReference type="GO" id="GO:0016987">
    <property type="term" value="F:sigma factor activity"/>
    <property type="evidence" value="ECO:0007669"/>
    <property type="project" value="UniProtKB-KW"/>
</dbReference>
<comment type="similarity">
    <text evidence="1 6">Belongs to the sigma-70 factor family. ECF subfamily.</text>
</comment>
<feature type="domain" description="RNA polymerase sigma factor 70 region 4 type 2" evidence="8">
    <location>
        <begin position="89"/>
        <end position="133"/>
    </location>
</feature>
<feature type="domain" description="RNA polymerase sigma-70 region 2" evidence="7">
    <location>
        <begin position="3"/>
        <end position="61"/>
    </location>
</feature>
<evidence type="ECO:0000256" key="6">
    <source>
        <dbReference type="RuleBase" id="RU000716"/>
    </source>
</evidence>